<comment type="caution">
    <text evidence="2">The sequence shown here is derived from an EMBL/GenBank/DDBJ whole genome shotgun (WGS) entry which is preliminary data.</text>
</comment>
<evidence type="ECO:0000259" key="1">
    <source>
        <dbReference type="PROSITE" id="PS51819"/>
    </source>
</evidence>
<dbReference type="EMBL" id="JALBWM010000140">
    <property type="protein sequence ID" value="MCO1336480.1"/>
    <property type="molecule type" value="Genomic_DNA"/>
</dbReference>
<reference evidence="2" key="1">
    <citation type="journal article" date="2022" name="Arch. Microbiol.">
        <title>Microbulbifer okhotskensis sp. nov., isolated from a deep bottom sediment of the Okhotsk Sea.</title>
        <authorList>
            <person name="Romanenko L."/>
            <person name="Kurilenko V."/>
            <person name="Otstavnykh N."/>
            <person name="Velansky P."/>
            <person name="Isaeva M."/>
            <person name="Mikhailov V."/>
        </authorList>
    </citation>
    <scope>NUCLEOTIDE SEQUENCE</scope>
    <source>
        <strain evidence="2">OS29</strain>
    </source>
</reference>
<feature type="domain" description="VOC" evidence="1">
    <location>
        <begin position="2"/>
        <end position="120"/>
    </location>
</feature>
<dbReference type="PANTHER" id="PTHR46142">
    <property type="match status" value="1"/>
</dbReference>
<dbReference type="SUPFAM" id="SSF54593">
    <property type="entry name" value="Glyoxalase/Bleomycin resistance protein/Dihydroxybiphenyl dioxygenase"/>
    <property type="match status" value="1"/>
</dbReference>
<dbReference type="InterPro" id="IPR029068">
    <property type="entry name" value="Glyas_Bleomycin-R_OHBP_Dase"/>
</dbReference>
<dbReference type="Gene3D" id="3.10.180.10">
    <property type="entry name" value="2,3-Dihydroxybiphenyl 1,2-Dioxygenase, domain 1"/>
    <property type="match status" value="1"/>
</dbReference>
<dbReference type="InterPro" id="IPR004360">
    <property type="entry name" value="Glyas_Fos-R_dOase_dom"/>
</dbReference>
<protein>
    <submittedName>
        <fullName evidence="2">VOC family protein</fullName>
    </submittedName>
</protein>
<dbReference type="RefSeq" id="WP_252472160.1">
    <property type="nucleotide sequence ID" value="NZ_JALBWM010000140.1"/>
</dbReference>
<evidence type="ECO:0000313" key="3">
    <source>
        <dbReference type="Proteomes" id="UP001139028"/>
    </source>
</evidence>
<dbReference type="PROSITE" id="PS51819">
    <property type="entry name" value="VOC"/>
    <property type="match status" value="1"/>
</dbReference>
<dbReference type="Proteomes" id="UP001139028">
    <property type="component" value="Unassembled WGS sequence"/>
</dbReference>
<organism evidence="2 3">
    <name type="scientific">Microbulbifer okhotskensis</name>
    <dbReference type="NCBI Taxonomy" id="2926617"/>
    <lineage>
        <taxon>Bacteria</taxon>
        <taxon>Pseudomonadati</taxon>
        <taxon>Pseudomonadota</taxon>
        <taxon>Gammaproteobacteria</taxon>
        <taxon>Cellvibrionales</taxon>
        <taxon>Microbulbiferaceae</taxon>
        <taxon>Microbulbifer</taxon>
    </lineage>
</organism>
<evidence type="ECO:0000313" key="2">
    <source>
        <dbReference type="EMBL" id="MCO1336480.1"/>
    </source>
</evidence>
<accession>A0A9X2J845</accession>
<dbReference type="InterPro" id="IPR037523">
    <property type="entry name" value="VOC_core"/>
</dbReference>
<keyword evidence="3" id="KW-1185">Reference proteome</keyword>
<dbReference type="PANTHER" id="PTHR46142:SF3">
    <property type="entry name" value="F18B13.24 PROTEIN"/>
    <property type="match status" value="1"/>
</dbReference>
<dbReference type="AlphaFoldDB" id="A0A9X2J845"/>
<dbReference type="Pfam" id="PF00903">
    <property type="entry name" value="Glyoxalase"/>
    <property type="match status" value="1"/>
</dbReference>
<gene>
    <name evidence="2" type="ORF">MO867_19290</name>
</gene>
<name>A0A9X2J845_9GAMM</name>
<sequence length="121" mass="13829">MELDHVNITAPMETLKQVRNFYTQILGLTEGERPNFKRAGFWLYGNGRAILHLIEGEVSGEQPDKPYLDHIAFRAEALEPIKQRLDRLGITSQQMDVPGRPLRQLVFFDPVGVKVEVNARD</sequence>
<proteinExistence type="predicted"/>